<reference evidence="1" key="1">
    <citation type="submission" date="2022-12" db="EMBL/GenBank/DDBJ databases">
        <title>Acinetobacter lactucae: Emerging opportunistic pathogenic species of genus Acinetobacter isolated from immunocompromised patients in clinical settings of India.</title>
        <authorList>
            <person name="Amar A.K."/>
            <person name="Sawant A.R."/>
            <person name="Meera M."/>
            <person name="Tomar A."/>
            <person name="Sistla S."/>
            <person name="Prashanth K."/>
        </authorList>
    </citation>
    <scope>NUCLEOTIDE SEQUENCE</scope>
    <source>
        <strain evidence="1">PKAL1828C</strain>
    </source>
</reference>
<dbReference type="AlphaFoldDB" id="A0AB35K1M2"/>
<evidence type="ECO:0000313" key="2">
    <source>
        <dbReference type="Proteomes" id="UP001150055"/>
    </source>
</evidence>
<dbReference type="RefSeq" id="WP_078221020.1">
    <property type="nucleotide sequence ID" value="NZ_JALNTG010000001.1"/>
</dbReference>
<dbReference type="Proteomes" id="UP001150055">
    <property type="component" value="Unassembled WGS sequence"/>
</dbReference>
<accession>A0AB35K1M2</accession>
<name>A0AB35K1M2_9GAMM</name>
<organism evidence="1 2">
    <name type="scientific">Acinetobacter lactucae</name>
    <dbReference type="NCBI Taxonomy" id="1785128"/>
    <lineage>
        <taxon>Bacteria</taxon>
        <taxon>Pseudomonadati</taxon>
        <taxon>Pseudomonadota</taxon>
        <taxon>Gammaproteobacteria</taxon>
        <taxon>Moraxellales</taxon>
        <taxon>Moraxellaceae</taxon>
        <taxon>Acinetobacter</taxon>
        <taxon>Acinetobacter calcoaceticus/baumannii complex</taxon>
    </lineage>
</organism>
<proteinExistence type="predicted"/>
<dbReference type="EMBL" id="JALNTG010000001">
    <property type="protein sequence ID" value="MDD9318603.1"/>
    <property type="molecule type" value="Genomic_DNA"/>
</dbReference>
<comment type="caution">
    <text evidence="1">The sequence shown here is derived from an EMBL/GenBank/DDBJ whole genome shotgun (WGS) entry which is preliminary data.</text>
</comment>
<gene>
    <name evidence="1" type="ORF">M0O54_00435</name>
</gene>
<evidence type="ECO:0000313" key="1">
    <source>
        <dbReference type="EMBL" id="MDD9318603.1"/>
    </source>
</evidence>
<protein>
    <submittedName>
        <fullName evidence="1">Uncharacterized protein</fullName>
    </submittedName>
</protein>
<sequence length="78" mass="8689">MGTYKILYASQNYAFFAAADSSHEFIIIEALGSDFDINHIVTYDGITVFNKTLGEETYAIVQTETNEKGAIAFLRSLK</sequence>